<evidence type="ECO:0000313" key="3">
    <source>
        <dbReference type="Proteomes" id="UP000199289"/>
    </source>
</evidence>
<dbReference type="RefSeq" id="WP_092538093.1">
    <property type="nucleotide sequence ID" value="NZ_FNKQ01000003.1"/>
</dbReference>
<dbReference type="EMBL" id="QQST01000001">
    <property type="protein sequence ID" value="RDI71539.1"/>
    <property type="molecule type" value="Genomic_DNA"/>
</dbReference>
<gene>
    <name evidence="1" type="ORF">DWB78_07275</name>
    <name evidence="2" type="ORF">SAMN05216278_2660</name>
</gene>
<evidence type="ECO:0000313" key="4">
    <source>
        <dbReference type="Proteomes" id="UP000255421"/>
    </source>
</evidence>
<accession>A0A1H1E165</accession>
<dbReference type="Proteomes" id="UP000255421">
    <property type="component" value="Unassembled WGS sequence"/>
</dbReference>
<organism evidence="2 3">
    <name type="scientific">Halopelagius longus</name>
    <dbReference type="NCBI Taxonomy" id="1236180"/>
    <lineage>
        <taxon>Archaea</taxon>
        <taxon>Methanobacteriati</taxon>
        <taxon>Methanobacteriota</taxon>
        <taxon>Stenosarchaea group</taxon>
        <taxon>Halobacteria</taxon>
        <taxon>Halobacteriales</taxon>
        <taxon>Haloferacaceae</taxon>
    </lineage>
</organism>
<keyword evidence="4" id="KW-1185">Reference proteome</keyword>
<evidence type="ECO:0000313" key="2">
    <source>
        <dbReference type="EMBL" id="SDQ81866.1"/>
    </source>
</evidence>
<name>A0A1H1E165_9EURY</name>
<reference evidence="1 4" key="3">
    <citation type="submission" date="2018-07" db="EMBL/GenBank/DDBJ databases">
        <title>Genome sequence of extremly halophilic archaeon Halopelagius longus strain BC12-B1.</title>
        <authorList>
            <person name="Zhang X."/>
        </authorList>
    </citation>
    <scope>NUCLEOTIDE SEQUENCE [LARGE SCALE GENOMIC DNA]</scope>
    <source>
        <strain evidence="1 4">BC12-B1</strain>
    </source>
</reference>
<dbReference type="Proteomes" id="UP000199289">
    <property type="component" value="Unassembled WGS sequence"/>
</dbReference>
<proteinExistence type="predicted"/>
<dbReference type="EMBL" id="FNKQ01000003">
    <property type="protein sequence ID" value="SDQ81866.1"/>
    <property type="molecule type" value="Genomic_DNA"/>
</dbReference>
<evidence type="ECO:0000313" key="1">
    <source>
        <dbReference type="EMBL" id="RDI71539.1"/>
    </source>
</evidence>
<reference evidence="3" key="1">
    <citation type="submission" date="2016-10" db="EMBL/GenBank/DDBJ databases">
        <authorList>
            <person name="Varghese N."/>
            <person name="Submissions S."/>
        </authorList>
    </citation>
    <scope>NUCLEOTIDE SEQUENCE [LARGE SCALE GENOMIC DNA]</scope>
    <source>
        <strain evidence="3">CGMCC 1.12397</strain>
    </source>
</reference>
<sequence length="96" mass="10898">MKPVTANRWVRKEGRGPNHAEFYLLGQQDAIGSSRTTCSKTSKRSQLVRKGDAFIGDGYVEVISFLFRPEDGGDAETEIELRERKMRMQMNLSEST</sequence>
<dbReference type="AlphaFoldDB" id="A0A1H1E165"/>
<protein>
    <submittedName>
        <fullName evidence="2">Uncharacterized protein</fullName>
    </submittedName>
</protein>
<reference evidence="2" key="2">
    <citation type="submission" date="2016-10" db="EMBL/GenBank/DDBJ databases">
        <authorList>
            <person name="de Groot N.N."/>
        </authorList>
    </citation>
    <scope>NUCLEOTIDE SEQUENCE [LARGE SCALE GENOMIC DNA]</scope>
    <source>
        <strain evidence="2">CGMCC 1.12397</strain>
    </source>
</reference>